<dbReference type="EMBL" id="JASCZI010090749">
    <property type="protein sequence ID" value="MED6146004.1"/>
    <property type="molecule type" value="Genomic_DNA"/>
</dbReference>
<name>A0ABU6TBB0_9FABA</name>
<proteinExistence type="predicted"/>
<feature type="region of interest" description="Disordered" evidence="1">
    <location>
        <begin position="1"/>
        <end position="30"/>
    </location>
</feature>
<organism evidence="2 3">
    <name type="scientific">Stylosanthes scabra</name>
    <dbReference type="NCBI Taxonomy" id="79078"/>
    <lineage>
        <taxon>Eukaryota</taxon>
        <taxon>Viridiplantae</taxon>
        <taxon>Streptophyta</taxon>
        <taxon>Embryophyta</taxon>
        <taxon>Tracheophyta</taxon>
        <taxon>Spermatophyta</taxon>
        <taxon>Magnoliopsida</taxon>
        <taxon>eudicotyledons</taxon>
        <taxon>Gunneridae</taxon>
        <taxon>Pentapetalae</taxon>
        <taxon>rosids</taxon>
        <taxon>fabids</taxon>
        <taxon>Fabales</taxon>
        <taxon>Fabaceae</taxon>
        <taxon>Papilionoideae</taxon>
        <taxon>50 kb inversion clade</taxon>
        <taxon>dalbergioids sensu lato</taxon>
        <taxon>Dalbergieae</taxon>
        <taxon>Pterocarpus clade</taxon>
        <taxon>Stylosanthes</taxon>
    </lineage>
</organism>
<feature type="compositionally biased region" description="Basic and acidic residues" evidence="1">
    <location>
        <begin position="7"/>
        <end position="18"/>
    </location>
</feature>
<evidence type="ECO:0000256" key="1">
    <source>
        <dbReference type="SAM" id="MobiDB-lite"/>
    </source>
</evidence>
<comment type="caution">
    <text evidence="2">The sequence shown here is derived from an EMBL/GenBank/DDBJ whole genome shotgun (WGS) entry which is preliminary data.</text>
</comment>
<dbReference type="Proteomes" id="UP001341840">
    <property type="component" value="Unassembled WGS sequence"/>
</dbReference>
<evidence type="ECO:0000313" key="2">
    <source>
        <dbReference type="EMBL" id="MED6146004.1"/>
    </source>
</evidence>
<reference evidence="2 3" key="1">
    <citation type="journal article" date="2023" name="Plants (Basel)">
        <title>Bridging the Gap: Combining Genomics and Transcriptomics Approaches to Understand Stylosanthes scabra, an Orphan Legume from the Brazilian Caatinga.</title>
        <authorList>
            <person name="Ferreira-Neto J.R.C."/>
            <person name="da Silva M.D."/>
            <person name="Binneck E."/>
            <person name="de Melo N.F."/>
            <person name="da Silva R.H."/>
            <person name="de Melo A.L.T.M."/>
            <person name="Pandolfi V."/>
            <person name="Bustamante F.O."/>
            <person name="Brasileiro-Vidal A.C."/>
            <person name="Benko-Iseppon A.M."/>
        </authorList>
    </citation>
    <scope>NUCLEOTIDE SEQUENCE [LARGE SCALE GENOMIC DNA]</scope>
    <source>
        <tissue evidence="2">Leaves</tissue>
    </source>
</reference>
<sequence length="81" mass="9003">MLAEEESVGKTESPKMENENGIDIGRSHGPVVQLARRDFAELTESEDDRDSGDGRPLHYFPSLFTLWHCPALPASKMDSEA</sequence>
<accession>A0ABU6TBB0</accession>
<evidence type="ECO:0000313" key="3">
    <source>
        <dbReference type="Proteomes" id="UP001341840"/>
    </source>
</evidence>
<protein>
    <submittedName>
        <fullName evidence="2">Uncharacterized protein</fullName>
    </submittedName>
</protein>
<keyword evidence="3" id="KW-1185">Reference proteome</keyword>
<gene>
    <name evidence="2" type="ORF">PIB30_030567</name>
</gene>